<keyword evidence="3" id="KW-1185">Reference proteome</keyword>
<proteinExistence type="predicted"/>
<sequence length="159" mass="17486">MYKGVGATLSIYNLTVDNSQYSTGAITIQNGVDTIQVGWMDIYSGNWWLGVGPNATLIGFWPKKIFTSLAEYGSSVACGGQVYSPPGQSNPPMGSGFRPKMDTRYDAFCAYFNIVNIAHEIEPVMDVEEYSDYDTYKVKDWGVTKPMGHLVVYGGPNKP</sequence>
<dbReference type="EMBL" id="BSYO01000003">
    <property type="protein sequence ID" value="GMH02549.1"/>
    <property type="molecule type" value="Genomic_DNA"/>
</dbReference>
<feature type="domain" description="Neprosin PEP catalytic" evidence="1">
    <location>
        <begin position="1"/>
        <end position="159"/>
    </location>
</feature>
<reference evidence="2" key="1">
    <citation type="submission" date="2023-05" db="EMBL/GenBank/DDBJ databases">
        <title>Nepenthes gracilis genome sequencing.</title>
        <authorList>
            <person name="Fukushima K."/>
        </authorList>
    </citation>
    <scope>NUCLEOTIDE SEQUENCE</scope>
    <source>
        <strain evidence="2">SING2019-196</strain>
    </source>
</reference>
<organism evidence="2 3">
    <name type="scientific">Nepenthes gracilis</name>
    <name type="common">Slender pitcher plant</name>
    <dbReference type="NCBI Taxonomy" id="150966"/>
    <lineage>
        <taxon>Eukaryota</taxon>
        <taxon>Viridiplantae</taxon>
        <taxon>Streptophyta</taxon>
        <taxon>Embryophyta</taxon>
        <taxon>Tracheophyta</taxon>
        <taxon>Spermatophyta</taxon>
        <taxon>Magnoliopsida</taxon>
        <taxon>eudicotyledons</taxon>
        <taxon>Gunneridae</taxon>
        <taxon>Pentapetalae</taxon>
        <taxon>Caryophyllales</taxon>
        <taxon>Nepenthaceae</taxon>
        <taxon>Nepenthes</taxon>
    </lineage>
</organism>
<dbReference type="AlphaFoldDB" id="A0AAD3XF17"/>
<dbReference type="Proteomes" id="UP001279734">
    <property type="component" value="Unassembled WGS sequence"/>
</dbReference>
<evidence type="ECO:0000313" key="2">
    <source>
        <dbReference type="EMBL" id="GMH02549.1"/>
    </source>
</evidence>
<gene>
    <name evidence="2" type="ORF">Nepgr_004388</name>
</gene>
<dbReference type="InterPro" id="IPR053168">
    <property type="entry name" value="Glutamic_endopeptidase"/>
</dbReference>
<dbReference type="InterPro" id="IPR004314">
    <property type="entry name" value="Neprosin"/>
</dbReference>
<dbReference type="PANTHER" id="PTHR31589">
    <property type="entry name" value="PROTEIN, PUTATIVE (DUF239)-RELATED-RELATED"/>
    <property type="match status" value="1"/>
</dbReference>
<comment type="caution">
    <text evidence="2">The sequence shown here is derived from an EMBL/GenBank/DDBJ whole genome shotgun (WGS) entry which is preliminary data.</text>
</comment>
<accession>A0AAD3XF17</accession>
<protein>
    <recommendedName>
        <fullName evidence="1">Neprosin PEP catalytic domain-containing protein</fullName>
    </recommendedName>
</protein>
<evidence type="ECO:0000313" key="3">
    <source>
        <dbReference type="Proteomes" id="UP001279734"/>
    </source>
</evidence>
<name>A0AAD3XF17_NEPGR</name>
<dbReference type="PROSITE" id="PS52045">
    <property type="entry name" value="NEPROSIN_PEP_CD"/>
    <property type="match status" value="1"/>
</dbReference>
<dbReference type="PANTHER" id="PTHR31589:SF223">
    <property type="entry name" value="PROTEIN, PUTATIVE (DUF239)-RELATED"/>
    <property type="match status" value="1"/>
</dbReference>
<evidence type="ECO:0000259" key="1">
    <source>
        <dbReference type="PROSITE" id="PS52045"/>
    </source>
</evidence>
<dbReference type="Pfam" id="PF03080">
    <property type="entry name" value="Neprosin"/>
    <property type="match status" value="1"/>
</dbReference>